<dbReference type="Ensembl" id="ENSDCDT00010013858.1">
    <property type="protein sequence ID" value="ENSDCDP00010013150.1"/>
    <property type="gene ID" value="ENSDCDG00010005999.1"/>
</dbReference>
<feature type="transmembrane region" description="Helical" evidence="5">
    <location>
        <begin position="92"/>
        <end position="113"/>
    </location>
</feature>
<reference evidence="6 7" key="1">
    <citation type="submission" date="2020-06" db="EMBL/GenBank/DDBJ databases">
        <authorList>
            <consortium name="Wellcome Sanger Institute Data Sharing"/>
        </authorList>
    </citation>
    <scope>NUCLEOTIDE SEQUENCE [LARGE SCALE GENOMIC DNA]</scope>
</reference>
<evidence type="ECO:0000256" key="1">
    <source>
        <dbReference type="ARBA" id="ARBA00004141"/>
    </source>
</evidence>
<feature type="transmembrane region" description="Helical" evidence="5">
    <location>
        <begin position="29"/>
        <end position="49"/>
    </location>
</feature>
<comment type="subcellular location">
    <subcellularLocation>
        <location evidence="1">Membrane</location>
        <topology evidence="1">Multi-pass membrane protein</topology>
    </subcellularLocation>
</comment>
<gene>
    <name evidence="6" type="primary">si:ch211-284o19.8</name>
</gene>
<evidence type="ECO:0000256" key="4">
    <source>
        <dbReference type="ARBA" id="ARBA00023136"/>
    </source>
</evidence>
<sequence length="236" mass="26410">PAEPNFEENEAKSSWPQDKTIRRAFVRKVFTIVTLQLLFTFSMVCVFTFSTVVKKAVQNNLWVYLASYIIFLVVCICLSFCRSFSRRHPWNLVGLTVVTLSLTYVVGTVASFYDTPAVLIAMGTTLVISFAVIMFSAQSKVDFTLCSGILLVLALDLLMFGFFSCFYYSSILQVVYGCLGALLYALFLAVDCQLVMGRDTYALSPEEYVFAALVLYVDVITIFLYLLMLLGGGSRN</sequence>
<dbReference type="GO" id="GO:0005794">
    <property type="term" value="C:Golgi apparatus"/>
    <property type="evidence" value="ECO:0007669"/>
    <property type="project" value="TreeGrafter"/>
</dbReference>
<evidence type="ECO:0000256" key="5">
    <source>
        <dbReference type="RuleBase" id="RU004379"/>
    </source>
</evidence>
<feature type="transmembrane region" description="Helical" evidence="5">
    <location>
        <begin position="119"/>
        <end position="137"/>
    </location>
</feature>
<organism evidence="6 7">
    <name type="scientific">Denticeps clupeoides</name>
    <name type="common">denticle herring</name>
    <dbReference type="NCBI Taxonomy" id="299321"/>
    <lineage>
        <taxon>Eukaryota</taxon>
        <taxon>Metazoa</taxon>
        <taxon>Chordata</taxon>
        <taxon>Craniata</taxon>
        <taxon>Vertebrata</taxon>
        <taxon>Euteleostomi</taxon>
        <taxon>Actinopterygii</taxon>
        <taxon>Neopterygii</taxon>
        <taxon>Teleostei</taxon>
        <taxon>Clupei</taxon>
        <taxon>Clupeiformes</taxon>
        <taxon>Denticipitoidei</taxon>
        <taxon>Denticipitidae</taxon>
        <taxon>Denticeps</taxon>
    </lineage>
</organism>
<dbReference type="Pfam" id="PF01027">
    <property type="entry name" value="Bax1-I"/>
    <property type="match status" value="1"/>
</dbReference>
<feature type="transmembrane region" description="Helical" evidence="5">
    <location>
        <begin position="61"/>
        <end position="80"/>
    </location>
</feature>
<keyword evidence="3 5" id="KW-1133">Transmembrane helix</keyword>
<evidence type="ECO:0000313" key="6">
    <source>
        <dbReference type="Ensembl" id="ENSDCDP00010013150.1"/>
    </source>
</evidence>
<dbReference type="PANTHER" id="PTHR23291:SF94">
    <property type="entry name" value="PROTEIN LIFEGUARD 1 ISOFORM X2"/>
    <property type="match status" value="1"/>
</dbReference>
<accession>A0AAY4AXP1</accession>
<keyword evidence="4 5" id="KW-0472">Membrane</keyword>
<feature type="transmembrane region" description="Helical" evidence="5">
    <location>
        <begin position="208"/>
        <end position="230"/>
    </location>
</feature>
<dbReference type="CDD" id="cd10428">
    <property type="entry name" value="LFG_like"/>
    <property type="match status" value="1"/>
</dbReference>
<proteinExistence type="inferred from homology"/>
<dbReference type="GO" id="GO:2001234">
    <property type="term" value="P:negative regulation of apoptotic signaling pathway"/>
    <property type="evidence" value="ECO:0007669"/>
    <property type="project" value="TreeGrafter"/>
</dbReference>
<feature type="transmembrane region" description="Helical" evidence="5">
    <location>
        <begin position="149"/>
        <end position="168"/>
    </location>
</feature>
<name>A0AAY4AXP1_9TELE</name>
<evidence type="ECO:0000256" key="2">
    <source>
        <dbReference type="ARBA" id="ARBA00022692"/>
    </source>
</evidence>
<evidence type="ECO:0000256" key="3">
    <source>
        <dbReference type="ARBA" id="ARBA00022989"/>
    </source>
</evidence>
<dbReference type="AlphaFoldDB" id="A0AAY4AXP1"/>
<keyword evidence="2 5" id="KW-0812">Transmembrane</keyword>
<evidence type="ECO:0000313" key="7">
    <source>
        <dbReference type="Proteomes" id="UP000694580"/>
    </source>
</evidence>
<reference evidence="6" key="2">
    <citation type="submission" date="2025-08" db="UniProtKB">
        <authorList>
            <consortium name="Ensembl"/>
        </authorList>
    </citation>
    <scope>IDENTIFICATION</scope>
</reference>
<reference evidence="6" key="3">
    <citation type="submission" date="2025-09" db="UniProtKB">
        <authorList>
            <consortium name="Ensembl"/>
        </authorList>
    </citation>
    <scope>IDENTIFICATION</scope>
</reference>
<dbReference type="InterPro" id="IPR006214">
    <property type="entry name" value="Bax_inhibitor_1-related"/>
</dbReference>
<dbReference type="GeneTree" id="ENSGT01050000244890"/>
<dbReference type="Proteomes" id="UP000694580">
    <property type="component" value="Chromosome 4"/>
</dbReference>
<protein>
    <submittedName>
        <fullName evidence="6">Uncharacterized protein</fullName>
    </submittedName>
</protein>
<dbReference type="GO" id="GO:0005783">
    <property type="term" value="C:endoplasmic reticulum"/>
    <property type="evidence" value="ECO:0007669"/>
    <property type="project" value="TreeGrafter"/>
</dbReference>
<feature type="transmembrane region" description="Helical" evidence="5">
    <location>
        <begin position="174"/>
        <end position="196"/>
    </location>
</feature>
<dbReference type="PANTHER" id="PTHR23291">
    <property type="entry name" value="BAX INHIBITOR-RELATED"/>
    <property type="match status" value="1"/>
</dbReference>
<dbReference type="GO" id="GO:0016020">
    <property type="term" value="C:membrane"/>
    <property type="evidence" value="ECO:0007669"/>
    <property type="project" value="UniProtKB-SubCell"/>
</dbReference>
<keyword evidence="7" id="KW-1185">Reference proteome</keyword>
<comment type="similarity">
    <text evidence="5">Belongs to the BI1 family.</text>
</comment>